<dbReference type="AlphaFoldDB" id="A0A1Y2MJL7"/>
<evidence type="ECO:0000313" key="2">
    <source>
        <dbReference type="Proteomes" id="UP000194360"/>
    </source>
</evidence>
<gene>
    <name evidence="1" type="ORF">BG845_06488</name>
</gene>
<comment type="caution">
    <text evidence="1">The sequence shown here is derived from an EMBL/GenBank/DDBJ whole genome shotgun (WGS) entry which is preliminary data.</text>
</comment>
<dbReference type="STRING" id="2074.BG845_06488"/>
<sequence>MRIPGPASAALLTVLVLGAGVVLLLAHWLFRVQEWEGEVPAVVAGFGRDHMYVALVEPAPDGTLPGSPLPGWLPADPLDGVQRGAPLTCLVRQTYQVNRHLATGARTEVLSCRA</sequence>
<dbReference type="EMBL" id="MIGB01000064">
    <property type="protein sequence ID" value="OSY34857.1"/>
    <property type="molecule type" value="Genomic_DNA"/>
</dbReference>
<proteinExistence type="predicted"/>
<dbReference type="Proteomes" id="UP000194360">
    <property type="component" value="Unassembled WGS sequence"/>
</dbReference>
<dbReference type="OrthoDB" id="9969499at2"/>
<accession>A0A1Y2MJL7</accession>
<reference evidence="1 2" key="1">
    <citation type="submission" date="2016-09" db="EMBL/GenBank/DDBJ databases">
        <title>Pseudonocardia autotrophica DSM535, a candidate organism with high potential of specific P450 cytochromes.</title>
        <authorList>
            <person name="Grumaz C."/>
            <person name="Vainshtein Y."/>
            <person name="Kirstahler P."/>
            <person name="Sohn K."/>
        </authorList>
    </citation>
    <scope>NUCLEOTIDE SEQUENCE [LARGE SCALE GENOMIC DNA]</scope>
    <source>
        <strain evidence="1 2">DSM 535</strain>
    </source>
</reference>
<organism evidence="1 2">
    <name type="scientific">Pseudonocardia autotrophica</name>
    <name type="common">Amycolata autotrophica</name>
    <name type="synonym">Nocardia autotrophica</name>
    <dbReference type="NCBI Taxonomy" id="2074"/>
    <lineage>
        <taxon>Bacteria</taxon>
        <taxon>Bacillati</taxon>
        <taxon>Actinomycetota</taxon>
        <taxon>Actinomycetes</taxon>
        <taxon>Pseudonocardiales</taxon>
        <taxon>Pseudonocardiaceae</taxon>
        <taxon>Pseudonocardia</taxon>
    </lineage>
</organism>
<dbReference type="RefSeq" id="WP_085916535.1">
    <property type="nucleotide sequence ID" value="NZ_AP018920.1"/>
</dbReference>
<keyword evidence="2" id="KW-1185">Reference proteome</keyword>
<name>A0A1Y2MJL7_PSEAH</name>
<evidence type="ECO:0000313" key="1">
    <source>
        <dbReference type="EMBL" id="OSY34857.1"/>
    </source>
</evidence>
<protein>
    <submittedName>
        <fullName evidence="1">Uncharacterized protein</fullName>
    </submittedName>
</protein>